<evidence type="ECO:0000256" key="1">
    <source>
        <dbReference type="SAM" id="MobiDB-lite"/>
    </source>
</evidence>
<dbReference type="EMBL" id="KN832970">
    <property type="protein sequence ID" value="KIM92235.1"/>
    <property type="molecule type" value="Genomic_DNA"/>
</dbReference>
<protein>
    <submittedName>
        <fullName evidence="2">Uncharacterized protein</fullName>
    </submittedName>
</protein>
<dbReference type="InParanoid" id="A0A0C3G7N1"/>
<reference evidence="3" key="2">
    <citation type="submission" date="2015-01" db="EMBL/GenBank/DDBJ databases">
        <title>Evolutionary Origins and Diversification of the Mycorrhizal Mutualists.</title>
        <authorList>
            <consortium name="DOE Joint Genome Institute"/>
            <consortium name="Mycorrhizal Genomics Consortium"/>
            <person name="Kohler A."/>
            <person name="Kuo A."/>
            <person name="Nagy L.G."/>
            <person name="Floudas D."/>
            <person name="Copeland A."/>
            <person name="Barry K.W."/>
            <person name="Cichocki N."/>
            <person name="Veneault-Fourrey C."/>
            <person name="LaButti K."/>
            <person name="Lindquist E.A."/>
            <person name="Lipzen A."/>
            <person name="Lundell T."/>
            <person name="Morin E."/>
            <person name="Murat C."/>
            <person name="Riley R."/>
            <person name="Ohm R."/>
            <person name="Sun H."/>
            <person name="Tunlid A."/>
            <person name="Henrissat B."/>
            <person name="Grigoriev I.V."/>
            <person name="Hibbett D.S."/>
            <person name="Martin F."/>
        </authorList>
    </citation>
    <scope>NUCLEOTIDE SEQUENCE [LARGE SCALE GENOMIC DNA]</scope>
    <source>
        <strain evidence="3">F 1598</strain>
    </source>
</reference>
<dbReference type="STRING" id="765440.A0A0C3G7N1"/>
<feature type="compositionally biased region" description="Basic and acidic residues" evidence="1">
    <location>
        <begin position="49"/>
        <end position="60"/>
    </location>
</feature>
<dbReference type="HOGENOM" id="CLU_1261954_0_0_1"/>
<feature type="region of interest" description="Disordered" evidence="1">
    <location>
        <begin position="1"/>
        <end position="219"/>
    </location>
</feature>
<sequence length="219" mass="22964">MFQNLVRRISGSILPRSDRPWSEDATSNAPTIGRKRRLSTPGEDEEEENTAKRAKGEDGTLTRNESPSQPVALVNETAEVKEVTQGVDDVELEEGKPETVPLPASPPPEAQDLEAAKDGKMAASPTKSPHSKKSTAVKDVSVSPATAKSPAEPVAADTSANPDPDPVASAKAPRKTRKLPSKAAKPSSKAAKRAADKAVEPKGKTSEEVVDSKEDGGSG</sequence>
<name>A0A0C3G7N1_PILCF</name>
<proteinExistence type="predicted"/>
<feature type="compositionally biased region" description="Basic and acidic residues" evidence="1">
    <location>
        <begin position="193"/>
        <end position="219"/>
    </location>
</feature>
<evidence type="ECO:0000313" key="3">
    <source>
        <dbReference type="Proteomes" id="UP000054166"/>
    </source>
</evidence>
<gene>
    <name evidence="2" type="ORF">PILCRDRAFT_810268</name>
</gene>
<dbReference type="OrthoDB" id="3269227at2759"/>
<evidence type="ECO:0000313" key="2">
    <source>
        <dbReference type="EMBL" id="KIM92235.1"/>
    </source>
</evidence>
<keyword evidence="3" id="KW-1185">Reference proteome</keyword>
<dbReference type="Proteomes" id="UP000054166">
    <property type="component" value="Unassembled WGS sequence"/>
</dbReference>
<organism evidence="2 3">
    <name type="scientific">Piloderma croceum (strain F 1598)</name>
    <dbReference type="NCBI Taxonomy" id="765440"/>
    <lineage>
        <taxon>Eukaryota</taxon>
        <taxon>Fungi</taxon>
        <taxon>Dikarya</taxon>
        <taxon>Basidiomycota</taxon>
        <taxon>Agaricomycotina</taxon>
        <taxon>Agaricomycetes</taxon>
        <taxon>Agaricomycetidae</taxon>
        <taxon>Atheliales</taxon>
        <taxon>Atheliaceae</taxon>
        <taxon>Piloderma</taxon>
    </lineage>
</organism>
<accession>A0A0C3G7N1</accession>
<dbReference type="AlphaFoldDB" id="A0A0C3G7N1"/>
<reference evidence="2 3" key="1">
    <citation type="submission" date="2014-04" db="EMBL/GenBank/DDBJ databases">
        <authorList>
            <consortium name="DOE Joint Genome Institute"/>
            <person name="Kuo A."/>
            <person name="Tarkka M."/>
            <person name="Buscot F."/>
            <person name="Kohler A."/>
            <person name="Nagy L.G."/>
            <person name="Floudas D."/>
            <person name="Copeland A."/>
            <person name="Barry K.W."/>
            <person name="Cichocki N."/>
            <person name="Veneault-Fourrey C."/>
            <person name="LaButti K."/>
            <person name="Lindquist E.A."/>
            <person name="Lipzen A."/>
            <person name="Lundell T."/>
            <person name="Morin E."/>
            <person name="Murat C."/>
            <person name="Sun H."/>
            <person name="Tunlid A."/>
            <person name="Henrissat B."/>
            <person name="Grigoriev I.V."/>
            <person name="Hibbett D.S."/>
            <person name="Martin F."/>
            <person name="Nordberg H.P."/>
            <person name="Cantor M.N."/>
            <person name="Hua S.X."/>
        </authorList>
    </citation>
    <scope>NUCLEOTIDE SEQUENCE [LARGE SCALE GENOMIC DNA]</scope>
    <source>
        <strain evidence="2 3">F 1598</strain>
    </source>
</reference>